<organism evidence="9 10">
    <name type="scientific">Papaver nudicaule</name>
    <name type="common">Iceland poppy</name>
    <dbReference type="NCBI Taxonomy" id="74823"/>
    <lineage>
        <taxon>Eukaryota</taxon>
        <taxon>Viridiplantae</taxon>
        <taxon>Streptophyta</taxon>
        <taxon>Embryophyta</taxon>
        <taxon>Tracheophyta</taxon>
        <taxon>Spermatophyta</taxon>
        <taxon>Magnoliopsida</taxon>
        <taxon>Ranunculales</taxon>
        <taxon>Papaveraceae</taxon>
        <taxon>Papaveroideae</taxon>
        <taxon>Papaver</taxon>
    </lineage>
</organism>
<dbReference type="InterPro" id="IPR027329">
    <property type="entry name" value="TPX2_C"/>
</dbReference>
<comment type="similarity">
    <text evidence="2">Belongs to the TPX2 family.</text>
</comment>
<gene>
    <name evidence="9" type="ORF">MKW94_018549</name>
</gene>
<feature type="coiled-coil region" evidence="6">
    <location>
        <begin position="63"/>
        <end position="97"/>
    </location>
</feature>
<dbReference type="InterPro" id="IPR044806">
    <property type="entry name" value="WVD2/WDL1-4"/>
</dbReference>
<evidence type="ECO:0000259" key="8">
    <source>
        <dbReference type="Pfam" id="PF06886"/>
    </source>
</evidence>
<evidence type="ECO:0000256" key="6">
    <source>
        <dbReference type="SAM" id="Coils"/>
    </source>
</evidence>
<accession>A0AA41S590</accession>
<dbReference type="EMBL" id="JAJJMA010058903">
    <property type="protein sequence ID" value="MCL7026593.1"/>
    <property type="molecule type" value="Genomic_DNA"/>
</dbReference>
<dbReference type="PANTHER" id="PTHR46372:SF2">
    <property type="entry name" value="PROTEIN WVD2-LIKE 3"/>
    <property type="match status" value="1"/>
</dbReference>
<keyword evidence="3" id="KW-0963">Cytoplasm</keyword>
<keyword evidence="6" id="KW-0175">Coiled coil</keyword>
<dbReference type="GO" id="GO:0005874">
    <property type="term" value="C:microtubule"/>
    <property type="evidence" value="ECO:0007669"/>
    <property type="project" value="UniProtKB-KW"/>
</dbReference>
<dbReference type="Pfam" id="PF06886">
    <property type="entry name" value="TPX2"/>
    <property type="match status" value="1"/>
</dbReference>
<comment type="caution">
    <text evidence="9">The sequence shown here is derived from an EMBL/GenBank/DDBJ whole genome shotgun (WGS) entry which is preliminary data.</text>
</comment>
<evidence type="ECO:0000256" key="1">
    <source>
        <dbReference type="ARBA" id="ARBA00004245"/>
    </source>
</evidence>
<name>A0AA41S590_PAPNU</name>
<protein>
    <recommendedName>
        <fullName evidence="8">TPX2 C-terminal domain-containing protein</fullName>
    </recommendedName>
</protein>
<keyword evidence="5" id="KW-0206">Cytoskeleton</keyword>
<evidence type="ECO:0000256" key="2">
    <source>
        <dbReference type="ARBA" id="ARBA00005885"/>
    </source>
</evidence>
<reference evidence="9" key="1">
    <citation type="submission" date="2022-03" db="EMBL/GenBank/DDBJ databases">
        <title>A functionally conserved STORR gene fusion in Papaver species that diverged 16.8 million years ago.</title>
        <authorList>
            <person name="Catania T."/>
        </authorList>
    </citation>
    <scope>NUCLEOTIDE SEQUENCE</scope>
    <source>
        <strain evidence="9">S-191538</strain>
    </source>
</reference>
<dbReference type="GO" id="GO:0000226">
    <property type="term" value="P:microtubule cytoskeleton organization"/>
    <property type="evidence" value="ECO:0007669"/>
    <property type="project" value="InterPro"/>
</dbReference>
<feature type="region of interest" description="Disordered" evidence="7">
    <location>
        <begin position="14"/>
        <end position="35"/>
    </location>
</feature>
<keyword evidence="4" id="KW-0493">Microtubule</keyword>
<evidence type="ECO:0000313" key="10">
    <source>
        <dbReference type="Proteomes" id="UP001177140"/>
    </source>
</evidence>
<evidence type="ECO:0000256" key="7">
    <source>
        <dbReference type="SAM" id="MobiDB-lite"/>
    </source>
</evidence>
<keyword evidence="10" id="KW-1185">Reference proteome</keyword>
<comment type="subcellular location">
    <subcellularLocation>
        <location evidence="1">Cytoplasm</location>
        <location evidence="1">Cytoskeleton</location>
    </subcellularLocation>
</comment>
<sequence length="148" mass="16715">MIYSIVLKSSVLSRKKPLQPENGKHADEDDACSVASSNAASVQTVKSRVISASVPVFRCTDRAEKRKEFYSKLEEKHQALEAERNQCEARTKEEREAALKQLRKGLTFKAIPMPSFYHEGPPPKVELKKVFVSINPSNNGSRMPHFRD</sequence>
<dbReference type="Proteomes" id="UP001177140">
    <property type="component" value="Unassembled WGS sequence"/>
</dbReference>
<evidence type="ECO:0000256" key="3">
    <source>
        <dbReference type="ARBA" id="ARBA00022490"/>
    </source>
</evidence>
<dbReference type="PANTHER" id="PTHR46372">
    <property type="entry name" value="PROTEIN WVD2-LIKE 3"/>
    <property type="match status" value="1"/>
</dbReference>
<evidence type="ECO:0000256" key="5">
    <source>
        <dbReference type="ARBA" id="ARBA00023212"/>
    </source>
</evidence>
<dbReference type="GO" id="GO:0008017">
    <property type="term" value="F:microtubule binding"/>
    <property type="evidence" value="ECO:0007669"/>
    <property type="project" value="InterPro"/>
</dbReference>
<dbReference type="AlphaFoldDB" id="A0AA41S590"/>
<evidence type="ECO:0000256" key="4">
    <source>
        <dbReference type="ARBA" id="ARBA00022701"/>
    </source>
</evidence>
<evidence type="ECO:0000313" key="9">
    <source>
        <dbReference type="EMBL" id="MCL7026593.1"/>
    </source>
</evidence>
<feature type="domain" description="TPX2 C-terminal" evidence="8">
    <location>
        <begin position="56"/>
        <end position="125"/>
    </location>
</feature>
<proteinExistence type="inferred from homology"/>